<dbReference type="PANTHER" id="PTHR45982">
    <property type="entry name" value="REGULATOR OF CHROMOSOME CONDENSATION"/>
    <property type="match status" value="1"/>
</dbReference>
<dbReference type="Gene3D" id="2.60.120.200">
    <property type="match status" value="1"/>
</dbReference>
<feature type="domain" description="Fucolectin tachylectin-4 pentraxin-1" evidence="7">
    <location>
        <begin position="1116"/>
        <end position="1262"/>
    </location>
</feature>
<dbReference type="Pfam" id="PF22633">
    <property type="entry name" value="F5_F8_type_C_2"/>
    <property type="match status" value="2"/>
</dbReference>
<keyword evidence="6" id="KW-0732">Signal</keyword>
<accession>A0AAD3H253</accession>
<feature type="domain" description="Fucolectin tachylectin-4 pentraxin-1" evidence="7">
    <location>
        <begin position="966"/>
        <end position="1111"/>
    </location>
</feature>
<feature type="repeat" description="RCC1" evidence="4">
    <location>
        <begin position="167"/>
        <end position="255"/>
    </location>
</feature>
<evidence type="ECO:0000256" key="3">
    <source>
        <dbReference type="ARBA" id="ARBA00023157"/>
    </source>
</evidence>
<dbReference type="Pfam" id="PF13385">
    <property type="entry name" value="Laminin_G_3"/>
    <property type="match status" value="1"/>
</dbReference>
<dbReference type="SUPFAM" id="SSF49785">
    <property type="entry name" value="Galactose-binding domain-like"/>
    <property type="match status" value="2"/>
</dbReference>
<dbReference type="InterPro" id="IPR051553">
    <property type="entry name" value="Ran_GTPase-activating"/>
</dbReference>
<dbReference type="PANTHER" id="PTHR45982:SF1">
    <property type="entry name" value="REGULATOR OF CHROMOSOME CONDENSATION"/>
    <property type="match status" value="1"/>
</dbReference>
<evidence type="ECO:0000256" key="5">
    <source>
        <dbReference type="SAM" id="MobiDB-lite"/>
    </source>
</evidence>
<keyword evidence="1" id="KW-0479">Metal-binding</keyword>
<evidence type="ECO:0000313" key="8">
    <source>
        <dbReference type="EMBL" id="GFH47585.1"/>
    </source>
</evidence>
<dbReference type="GO" id="GO:0005737">
    <property type="term" value="C:cytoplasm"/>
    <property type="evidence" value="ECO:0007669"/>
    <property type="project" value="TreeGrafter"/>
</dbReference>
<feature type="compositionally biased region" description="Low complexity" evidence="5">
    <location>
        <begin position="414"/>
        <end position="462"/>
    </location>
</feature>
<dbReference type="Gene3D" id="2.130.10.30">
    <property type="entry name" value="Regulator of chromosome condensation 1/beta-lactamase-inhibitor protein II"/>
    <property type="match status" value="2"/>
</dbReference>
<keyword evidence="3" id="KW-1015">Disulfide bond</keyword>
<evidence type="ECO:0000256" key="4">
    <source>
        <dbReference type="PROSITE-ProRule" id="PRU00235"/>
    </source>
</evidence>
<feature type="signal peptide" evidence="6">
    <location>
        <begin position="1"/>
        <end position="24"/>
    </location>
</feature>
<name>A0AAD3H253_9STRA</name>
<dbReference type="SUPFAM" id="SSF49899">
    <property type="entry name" value="Concanavalin A-like lectins/glucanases"/>
    <property type="match status" value="1"/>
</dbReference>
<comment type="caution">
    <text evidence="8">The sequence shown here is derived from an EMBL/GenBank/DDBJ whole genome shotgun (WGS) entry which is preliminary data.</text>
</comment>
<dbReference type="SUPFAM" id="SSF50985">
    <property type="entry name" value="RCC1/BLIP-II"/>
    <property type="match status" value="2"/>
</dbReference>
<feature type="region of interest" description="Disordered" evidence="5">
    <location>
        <begin position="414"/>
        <end position="466"/>
    </location>
</feature>
<evidence type="ECO:0000256" key="2">
    <source>
        <dbReference type="ARBA" id="ARBA00022837"/>
    </source>
</evidence>
<evidence type="ECO:0000259" key="7">
    <source>
        <dbReference type="SMART" id="SM00607"/>
    </source>
</evidence>
<dbReference type="Gene3D" id="2.60.120.260">
    <property type="entry name" value="Galactose-binding domain-like"/>
    <property type="match status" value="2"/>
</dbReference>
<dbReference type="GO" id="GO:0046872">
    <property type="term" value="F:metal ion binding"/>
    <property type="evidence" value="ECO:0007669"/>
    <property type="project" value="UniProtKB-KW"/>
</dbReference>
<evidence type="ECO:0000256" key="6">
    <source>
        <dbReference type="SAM" id="SignalP"/>
    </source>
</evidence>
<keyword evidence="9" id="KW-1185">Reference proteome</keyword>
<dbReference type="InterPro" id="IPR000408">
    <property type="entry name" value="Reg_chr_condens"/>
</dbReference>
<sequence length="1274" mass="136103">MKFKNYALLAILSILQGPISCSYGTYVVDSDNNVNHRDLNQDQPFQFSSSAHACLLAYDIVQCVGYNYYGQIGQSTSDAFGTPVLLNFPSSISAKPIKVVTGYDHTCTLFTDGHVWCNGSNGFQQLGNEGTVNSATPVQVKKNGVVLTNVIDIEAGAYHNCAIQNTGAVYCWGFNTDGQLGLNSLADGVDQARSIIMIALSMSATCAITELDATQVKCVGYGYSSSDNASTTIDLGHTVTAITAGSTHFCALLDTAKAKCWGTNHNGQLGIGSAEFTSAYISAPVFVLQDSTGTVLSGITKINAAYSSTCLLASGKPMCFGNNRYYQLGIANGGTNILYPTLVQIFDTITGKSLVSMHIGEYTGHAVFDDDSVYSVGTNNGGTFGDGSTISSNNIVGDASSSIAKQISFIVGSSRPSLVPSSSPTIVPTYSPTSSPSSSPTAIPTASPTKAPSSSPSAGPVTFHLPPNDPSMGDMIHAICLSRASHAIATSDYNTSYNGVLSYTSVLNFSNGQLGWDDRDYTLQNVDSTVCNGGIYLKPSNIVVRDAAAAISVSVLPSNGLDFDFCVIVSSDGRDGGWLNFLPTQGFTLQSGSLSTTLLAGNTELNLLCKTMTAMQDVETLTSLTDGGLDNTSGIECQGDCDFDSDCQGDLVCHQRGGTSYPYPPRCRGDIDLSTTHSDPQNYDWCVQANPIKLGLCEGECWTDADCDGNLICSYDTSVSCVGIGTSGWKYCVANQNQMILEGSAFLIDASNTNSYTGAGSNVLDLIGDVQGTFNGSTSFEASNIRSFVFNGNTDSIQFGNTGISLTSATFTCWVKRNGPDNNYTGLIMSRPNSAFIGQDVTGIGIMSNGNIWYFWNNVGYLHDSGLSVPLGQWTMLTVTIGAGEVKFYKNVATGISHSYNNSPTTITNLVIGDEIYANSERFFNGQIATAAIYNRALSDSEVAQLFHDSKARYGYSILSSSSSPQMNVALSSNGAIATQSNTSTEYGQRGASLAIDGSTNYHFKGGSVTHTGWHADPWWKVQLQREYTISNIIVYNRNDSCCWHTLNNFRLTVMYNNAVVFTYNDSALTAQAITTIPVEPDIIGDEVKIELFGDSRVITLAEVVVEVPAPAISPKMNVALSSNGAIATQSSTYNIFPRRRASFAIDGNTNGIFREGSVTHTNSETAPWWKVKLAREYSISTIVVYNRSDSCCIDRLKYFSLTVMSNNAVVFTYNDSASTAQVITTIPVEPNVIGDEVKIQTFNSEALNLAEVVVEASTSHNTVFISFQCQSIR</sequence>
<dbReference type="InterPro" id="IPR006585">
    <property type="entry name" value="FTP1"/>
</dbReference>
<dbReference type="GO" id="GO:0005085">
    <property type="term" value="F:guanyl-nucleotide exchange factor activity"/>
    <property type="evidence" value="ECO:0007669"/>
    <property type="project" value="TreeGrafter"/>
</dbReference>
<dbReference type="AlphaFoldDB" id="A0AAD3H253"/>
<dbReference type="InterPro" id="IPR009091">
    <property type="entry name" value="RCC1/BLIP-II"/>
</dbReference>
<protein>
    <recommendedName>
        <fullName evidence="7">Fucolectin tachylectin-4 pentraxin-1 domain-containing protein</fullName>
    </recommendedName>
</protein>
<feature type="repeat" description="RCC1" evidence="4">
    <location>
        <begin position="113"/>
        <end position="166"/>
    </location>
</feature>
<evidence type="ECO:0000256" key="1">
    <source>
        <dbReference type="ARBA" id="ARBA00022723"/>
    </source>
</evidence>
<dbReference type="PROSITE" id="PS50012">
    <property type="entry name" value="RCC1_3"/>
    <property type="match status" value="2"/>
</dbReference>
<dbReference type="Proteomes" id="UP001054902">
    <property type="component" value="Unassembled WGS sequence"/>
</dbReference>
<dbReference type="EMBL" id="BLLK01000023">
    <property type="protein sequence ID" value="GFH47585.1"/>
    <property type="molecule type" value="Genomic_DNA"/>
</dbReference>
<dbReference type="InterPro" id="IPR008979">
    <property type="entry name" value="Galactose-bd-like_sf"/>
</dbReference>
<reference evidence="8 9" key="1">
    <citation type="journal article" date="2021" name="Sci. Rep.">
        <title>The genome of the diatom Chaetoceros tenuissimus carries an ancient integrated fragment of an extant virus.</title>
        <authorList>
            <person name="Hongo Y."/>
            <person name="Kimura K."/>
            <person name="Takaki Y."/>
            <person name="Yoshida Y."/>
            <person name="Baba S."/>
            <person name="Kobayashi G."/>
            <person name="Nagasaki K."/>
            <person name="Hano T."/>
            <person name="Tomaru Y."/>
        </authorList>
    </citation>
    <scope>NUCLEOTIDE SEQUENCE [LARGE SCALE GENOMIC DNA]</scope>
    <source>
        <strain evidence="8 9">NIES-3715</strain>
    </source>
</reference>
<dbReference type="Pfam" id="PF13540">
    <property type="entry name" value="RCC1_2"/>
    <property type="match status" value="3"/>
</dbReference>
<dbReference type="InterPro" id="IPR013320">
    <property type="entry name" value="ConA-like_dom_sf"/>
</dbReference>
<feature type="chain" id="PRO_5042088513" description="Fucolectin tachylectin-4 pentraxin-1 domain-containing protein" evidence="6">
    <location>
        <begin position="25"/>
        <end position="1274"/>
    </location>
</feature>
<keyword evidence="2" id="KW-0106">Calcium</keyword>
<gene>
    <name evidence="8" type="ORF">CTEN210_04060</name>
</gene>
<dbReference type="SMART" id="SM00607">
    <property type="entry name" value="FTP"/>
    <property type="match status" value="2"/>
</dbReference>
<proteinExistence type="predicted"/>
<organism evidence="8 9">
    <name type="scientific">Chaetoceros tenuissimus</name>
    <dbReference type="NCBI Taxonomy" id="426638"/>
    <lineage>
        <taxon>Eukaryota</taxon>
        <taxon>Sar</taxon>
        <taxon>Stramenopiles</taxon>
        <taxon>Ochrophyta</taxon>
        <taxon>Bacillariophyta</taxon>
        <taxon>Coscinodiscophyceae</taxon>
        <taxon>Chaetocerotophycidae</taxon>
        <taxon>Chaetocerotales</taxon>
        <taxon>Chaetocerotaceae</taxon>
        <taxon>Chaetoceros</taxon>
    </lineage>
</organism>
<evidence type="ECO:0000313" key="9">
    <source>
        <dbReference type="Proteomes" id="UP001054902"/>
    </source>
</evidence>